<keyword evidence="1" id="KW-0812">Transmembrane</keyword>
<keyword evidence="1" id="KW-0472">Membrane</keyword>
<sequence>MPVIMISVTFDNGAFYEIRRDCEDKCHPRCITDGYGLSMKTCTFCCDFDRCNNRTDRILFDLQASAAIKTFSTCEILAFLLYIYYSYVQMIN</sequence>
<dbReference type="WBParaSite" id="nRc.2.0.1.t27171-RA">
    <property type="protein sequence ID" value="nRc.2.0.1.t27171-RA"/>
    <property type="gene ID" value="nRc.2.0.1.g27171"/>
</dbReference>
<name>A0A915JMF5_ROMCU</name>
<evidence type="ECO:0000313" key="3">
    <source>
        <dbReference type="WBParaSite" id="nRc.2.0.1.t27171-RA"/>
    </source>
</evidence>
<reference evidence="3" key="1">
    <citation type="submission" date="2022-11" db="UniProtKB">
        <authorList>
            <consortium name="WormBaseParasite"/>
        </authorList>
    </citation>
    <scope>IDENTIFICATION</scope>
</reference>
<accession>A0A915JMF5</accession>
<feature type="transmembrane region" description="Helical" evidence="1">
    <location>
        <begin position="66"/>
        <end position="85"/>
    </location>
</feature>
<protein>
    <submittedName>
        <fullName evidence="3">Snake toxin/toxin-like domain-containing protein</fullName>
    </submittedName>
</protein>
<dbReference type="AlphaFoldDB" id="A0A915JMF5"/>
<dbReference type="Proteomes" id="UP000887565">
    <property type="component" value="Unplaced"/>
</dbReference>
<evidence type="ECO:0000313" key="2">
    <source>
        <dbReference type="Proteomes" id="UP000887565"/>
    </source>
</evidence>
<evidence type="ECO:0000256" key="1">
    <source>
        <dbReference type="SAM" id="Phobius"/>
    </source>
</evidence>
<keyword evidence="2" id="KW-1185">Reference proteome</keyword>
<keyword evidence="1" id="KW-1133">Transmembrane helix</keyword>
<organism evidence="2 3">
    <name type="scientific">Romanomermis culicivorax</name>
    <name type="common">Nematode worm</name>
    <dbReference type="NCBI Taxonomy" id="13658"/>
    <lineage>
        <taxon>Eukaryota</taxon>
        <taxon>Metazoa</taxon>
        <taxon>Ecdysozoa</taxon>
        <taxon>Nematoda</taxon>
        <taxon>Enoplea</taxon>
        <taxon>Dorylaimia</taxon>
        <taxon>Mermithida</taxon>
        <taxon>Mermithoidea</taxon>
        <taxon>Mermithidae</taxon>
        <taxon>Romanomermis</taxon>
    </lineage>
</organism>
<proteinExistence type="predicted"/>